<evidence type="ECO:0000259" key="9">
    <source>
        <dbReference type="Pfam" id="PF08281"/>
    </source>
</evidence>
<comment type="similarity">
    <text evidence="1 6">Belongs to the sigma-70 factor family. ECF subfamily.</text>
</comment>
<dbReference type="Pfam" id="PF04542">
    <property type="entry name" value="Sigma70_r2"/>
    <property type="match status" value="1"/>
</dbReference>
<evidence type="ECO:0000256" key="4">
    <source>
        <dbReference type="ARBA" id="ARBA00023125"/>
    </source>
</evidence>
<feature type="compositionally biased region" description="Basic and acidic residues" evidence="7">
    <location>
        <begin position="12"/>
        <end position="30"/>
    </location>
</feature>
<protein>
    <recommendedName>
        <fullName evidence="6">RNA polymerase sigma factor</fullName>
    </recommendedName>
</protein>
<dbReference type="InterPro" id="IPR036388">
    <property type="entry name" value="WH-like_DNA-bd_sf"/>
</dbReference>
<dbReference type="PANTHER" id="PTHR43133:SF25">
    <property type="entry name" value="RNA POLYMERASE SIGMA FACTOR RFAY-RELATED"/>
    <property type="match status" value="1"/>
</dbReference>
<feature type="domain" description="RNA polymerase sigma factor 70 region 4 type 2" evidence="9">
    <location>
        <begin position="181"/>
        <end position="233"/>
    </location>
</feature>
<dbReference type="SUPFAM" id="SSF88946">
    <property type="entry name" value="Sigma2 domain of RNA polymerase sigma factors"/>
    <property type="match status" value="1"/>
</dbReference>
<keyword evidence="4 6" id="KW-0238">DNA-binding</keyword>
<dbReference type="InterPro" id="IPR013325">
    <property type="entry name" value="RNA_pol_sigma_r2"/>
</dbReference>
<dbReference type="Proteomes" id="UP000244755">
    <property type="component" value="Chromosome 1"/>
</dbReference>
<feature type="compositionally biased region" description="Polar residues" evidence="7">
    <location>
        <begin position="1"/>
        <end position="11"/>
    </location>
</feature>
<dbReference type="EMBL" id="CP028843">
    <property type="protein sequence ID" value="AWB19576.1"/>
    <property type="molecule type" value="Genomic_DNA"/>
</dbReference>
<evidence type="ECO:0000256" key="7">
    <source>
        <dbReference type="SAM" id="MobiDB-lite"/>
    </source>
</evidence>
<dbReference type="RefSeq" id="WP_099951501.1">
    <property type="nucleotide sequence ID" value="NZ_CP028843.1"/>
</dbReference>
<feature type="region of interest" description="Disordered" evidence="7">
    <location>
        <begin position="1"/>
        <end position="33"/>
    </location>
</feature>
<dbReference type="PANTHER" id="PTHR43133">
    <property type="entry name" value="RNA POLYMERASE ECF-TYPE SIGMA FACTO"/>
    <property type="match status" value="1"/>
</dbReference>
<evidence type="ECO:0000313" key="11">
    <source>
        <dbReference type="Proteomes" id="UP000244755"/>
    </source>
</evidence>
<proteinExistence type="inferred from homology"/>
<dbReference type="InterPro" id="IPR013324">
    <property type="entry name" value="RNA_pol_sigma_r3/r4-like"/>
</dbReference>
<dbReference type="SUPFAM" id="SSF88659">
    <property type="entry name" value="Sigma3 and sigma4 domains of RNA polymerase sigma factors"/>
    <property type="match status" value="1"/>
</dbReference>
<evidence type="ECO:0000256" key="2">
    <source>
        <dbReference type="ARBA" id="ARBA00023015"/>
    </source>
</evidence>
<dbReference type="AlphaFoldDB" id="A0A2R4WDE3"/>
<reference evidence="10 11" key="1">
    <citation type="submission" date="2018-04" db="EMBL/GenBank/DDBJ databases">
        <title>Methylobacterium sp. PR1016A genome.</title>
        <authorList>
            <person name="Park W."/>
        </authorList>
    </citation>
    <scope>NUCLEOTIDE SEQUENCE [LARGE SCALE GENOMIC DNA]</scope>
    <source>
        <strain evidence="10 11">PR1016A</strain>
    </source>
</reference>
<evidence type="ECO:0000313" key="10">
    <source>
        <dbReference type="EMBL" id="AWB19576.1"/>
    </source>
</evidence>
<keyword evidence="2 6" id="KW-0805">Transcription regulation</keyword>
<dbReference type="InterPro" id="IPR000838">
    <property type="entry name" value="RNA_pol_sigma70_ECF_CS"/>
</dbReference>
<evidence type="ECO:0000256" key="6">
    <source>
        <dbReference type="RuleBase" id="RU000716"/>
    </source>
</evidence>
<dbReference type="InterPro" id="IPR013249">
    <property type="entry name" value="RNA_pol_sigma70_r4_t2"/>
</dbReference>
<dbReference type="Pfam" id="PF08281">
    <property type="entry name" value="Sigma70_r4_2"/>
    <property type="match status" value="1"/>
</dbReference>
<gene>
    <name evidence="10" type="ORF">DA075_00360</name>
</gene>
<sequence length="238" mass="26041">MAPSPKNTSENNEPKDNEPRSDPDRTDPAHAEAPSLPAGIQAHLGAALRVAYDDAALAPSTHLQALVARLAAALAGLDTASAEAFRRDLLEEVPRLRRRAVTLCNDRTRADDLVQETLLKAWAAQDRFAPGTHLSAWLYTILRNSFYSEHQKRAREVGDPDGLFAASLVSLPAQQGNLELRDVQTALERLVPDQREALLLSAVHDLSYEDIATAMECRVGTVKSRINRARARLAELLG</sequence>
<dbReference type="CDD" id="cd06171">
    <property type="entry name" value="Sigma70_r4"/>
    <property type="match status" value="1"/>
</dbReference>
<keyword evidence="5 6" id="KW-0804">Transcription</keyword>
<dbReference type="Gene3D" id="1.10.1740.10">
    <property type="match status" value="1"/>
</dbReference>
<dbReference type="OrthoDB" id="9797134at2"/>
<feature type="domain" description="RNA polymerase sigma-70 region 2" evidence="8">
    <location>
        <begin position="93"/>
        <end position="155"/>
    </location>
</feature>
<dbReference type="NCBIfam" id="TIGR02937">
    <property type="entry name" value="sigma70-ECF"/>
    <property type="match status" value="1"/>
</dbReference>
<keyword evidence="3 6" id="KW-0731">Sigma factor</keyword>
<evidence type="ECO:0000256" key="5">
    <source>
        <dbReference type="ARBA" id="ARBA00023163"/>
    </source>
</evidence>
<dbReference type="InterPro" id="IPR014284">
    <property type="entry name" value="RNA_pol_sigma-70_dom"/>
</dbReference>
<organism evidence="10 11">
    <name type="scientific">Methylobacterium currus</name>
    <dbReference type="NCBI Taxonomy" id="2051553"/>
    <lineage>
        <taxon>Bacteria</taxon>
        <taxon>Pseudomonadati</taxon>
        <taxon>Pseudomonadota</taxon>
        <taxon>Alphaproteobacteria</taxon>
        <taxon>Hyphomicrobiales</taxon>
        <taxon>Methylobacteriaceae</taxon>
        <taxon>Methylobacterium</taxon>
    </lineage>
</organism>
<name>A0A2R4WDE3_9HYPH</name>
<dbReference type="KEGG" id="mee:DA075_00360"/>
<dbReference type="InterPro" id="IPR039425">
    <property type="entry name" value="RNA_pol_sigma-70-like"/>
</dbReference>
<accession>A0A2R4WDE3</accession>
<evidence type="ECO:0000256" key="1">
    <source>
        <dbReference type="ARBA" id="ARBA00010641"/>
    </source>
</evidence>
<dbReference type="InterPro" id="IPR007627">
    <property type="entry name" value="RNA_pol_sigma70_r2"/>
</dbReference>
<dbReference type="GO" id="GO:0016987">
    <property type="term" value="F:sigma factor activity"/>
    <property type="evidence" value="ECO:0007669"/>
    <property type="project" value="UniProtKB-KW"/>
</dbReference>
<dbReference type="GO" id="GO:0003677">
    <property type="term" value="F:DNA binding"/>
    <property type="evidence" value="ECO:0007669"/>
    <property type="project" value="UniProtKB-KW"/>
</dbReference>
<evidence type="ECO:0000256" key="3">
    <source>
        <dbReference type="ARBA" id="ARBA00023082"/>
    </source>
</evidence>
<dbReference type="Gene3D" id="1.10.10.10">
    <property type="entry name" value="Winged helix-like DNA-binding domain superfamily/Winged helix DNA-binding domain"/>
    <property type="match status" value="1"/>
</dbReference>
<keyword evidence="11" id="KW-1185">Reference proteome</keyword>
<dbReference type="GO" id="GO:0006352">
    <property type="term" value="P:DNA-templated transcription initiation"/>
    <property type="evidence" value="ECO:0007669"/>
    <property type="project" value="InterPro"/>
</dbReference>
<evidence type="ECO:0000259" key="8">
    <source>
        <dbReference type="Pfam" id="PF04542"/>
    </source>
</evidence>
<dbReference type="PROSITE" id="PS01063">
    <property type="entry name" value="SIGMA70_ECF"/>
    <property type="match status" value="1"/>
</dbReference>